<keyword evidence="1" id="KW-1133">Transmembrane helix</keyword>
<name>A0A1L9NK97_ASPTC</name>
<organism evidence="2 3">
    <name type="scientific">Aspergillus tubingensis (strain CBS 134.48)</name>
    <dbReference type="NCBI Taxonomy" id="767770"/>
    <lineage>
        <taxon>Eukaryota</taxon>
        <taxon>Fungi</taxon>
        <taxon>Dikarya</taxon>
        <taxon>Ascomycota</taxon>
        <taxon>Pezizomycotina</taxon>
        <taxon>Eurotiomycetes</taxon>
        <taxon>Eurotiomycetidae</taxon>
        <taxon>Eurotiales</taxon>
        <taxon>Aspergillaceae</taxon>
        <taxon>Aspergillus</taxon>
        <taxon>Aspergillus subgen. Circumdati</taxon>
    </lineage>
</organism>
<dbReference type="Proteomes" id="UP000184304">
    <property type="component" value="Unassembled WGS sequence"/>
</dbReference>
<dbReference type="EMBL" id="KV878177">
    <property type="protein sequence ID" value="OJI89622.1"/>
    <property type="molecule type" value="Genomic_DNA"/>
</dbReference>
<keyword evidence="1" id="KW-0812">Transmembrane</keyword>
<gene>
    <name evidence="2" type="ORF">ASPTUDRAFT_334944</name>
</gene>
<keyword evidence="3" id="KW-1185">Reference proteome</keyword>
<evidence type="ECO:0000313" key="3">
    <source>
        <dbReference type="Proteomes" id="UP000184304"/>
    </source>
</evidence>
<evidence type="ECO:0000313" key="2">
    <source>
        <dbReference type="EMBL" id="OJI89622.1"/>
    </source>
</evidence>
<dbReference type="VEuPathDB" id="FungiDB:ASPTUDRAFT_334944"/>
<accession>A0A1L9NK97</accession>
<dbReference type="AlphaFoldDB" id="A0A1L9NK97"/>
<keyword evidence="1" id="KW-0472">Membrane</keyword>
<evidence type="ECO:0000256" key="1">
    <source>
        <dbReference type="SAM" id="Phobius"/>
    </source>
</evidence>
<sequence length="112" mass="12172">MGRKWSLGLEPGLGHGSSNDITSYGPANSRLSQKTFLSPLATALQFSSGIGILTPMDPTFLVTPSGCRRRDVVSGWKDHFTSRVLYMCVDPVGKGICLLFLLYLLGSCFLLM</sequence>
<reference evidence="3" key="1">
    <citation type="journal article" date="2017" name="Genome Biol.">
        <title>Comparative genomics reveals high biological diversity and specific adaptations in the industrially and medically important fungal genus Aspergillus.</title>
        <authorList>
            <person name="de Vries R.P."/>
            <person name="Riley R."/>
            <person name="Wiebenga A."/>
            <person name="Aguilar-Osorio G."/>
            <person name="Amillis S."/>
            <person name="Uchima C.A."/>
            <person name="Anderluh G."/>
            <person name="Asadollahi M."/>
            <person name="Askin M."/>
            <person name="Barry K."/>
            <person name="Battaglia E."/>
            <person name="Bayram O."/>
            <person name="Benocci T."/>
            <person name="Braus-Stromeyer S.A."/>
            <person name="Caldana C."/>
            <person name="Canovas D."/>
            <person name="Cerqueira G.C."/>
            <person name="Chen F."/>
            <person name="Chen W."/>
            <person name="Choi C."/>
            <person name="Clum A."/>
            <person name="Dos Santos R.A."/>
            <person name="Damasio A.R."/>
            <person name="Diallinas G."/>
            <person name="Emri T."/>
            <person name="Fekete E."/>
            <person name="Flipphi M."/>
            <person name="Freyberg S."/>
            <person name="Gallo A."/>
            <person name="Gournas C."/>
            <person name="Habgood R."/>
            <person name="Hainaut M."/>
            <person name="Harispe M.L."/>
            <person name="Henrissat B."/>
            <person name="Hilden K.S."/>
            <person name="Hope R."/>
            <person name="Hossain A."/>
            <person name="Karabika E."/>
            <person name="Karaffa L."/>
            <person name="Karanyi Z."/>
            <person name="Krasevec N."/>
            <person name="Kuo A."/>
            <person name="Kusch H."/>
            <person name="LaButti K."/>
            <person name="Lagendijk E.L."/>
            <person name="Lapidus A."/>
            <person name="Levasseur A."/>
            <person name="Lindquist E."/>
            <person name="Lipzen A."/>
            <person name="Logrieco A.F."/>
            <person name="MacCabe A."/>
            <person name="Maekelae M.R."/>
            <person name="Malavazi I."/>
            <person name="Melin P."/>
            <person name="Meyer V."/>
            <person name="Mielnichuk N."/>
            <person name="Miskei M."/>
            <person name="Molnar A.P."/>
            <person name="Mule G."/>
            <person name="Ngan C.Y."/>
            <person name="Orejas M."/>
            <person name="Orosz E."/>
            <person name="Ouedraogo J.P."/>
            <person name="Overkamp K.M."/>
            <person name="Park H.-S."/>
            <person name="Perrone G."/>
            <person name="Piumi F."/>
            <person name="Punt P.J."/>
            <person name="Ram A.F."/>
            <person name="Ramon A."/>
            <person name="Rauscher S."/>
            <person name="Record E."/>
            <person name="Riano-Pachon D.M."/>
            <person name="Robert V."/>
            <person name="Roehrig J."/>
            <person name="Ruller R."/>
            <person name="Salamov A."/>
            <person name="Salih N.S."/>
            <person name="Samson R.A."/>
            <person name="Sandor E."/>
            <person name="Sanguinetti M."/>
            <person name="Schuetze T."/>
            <person name="Sepcic K."/>
            <person name="Shelest E."/>
            <person name="Sherlock G."/>
            <person name="Sophianopoulou V."/>
            <person name="Squina F.M."/>
            <person name="Sun H."/>
            <person name="Susca A."/>
            <person name="Todd R.B."/>
            <person name="Tsang A."/>
            <person name="Unkles S.E."/>
            <person name="van de Wiele N."/>
            <person name="van Rossen-Uffink D."/>
            <person name="Oliveira J.V."/>
            <person name="Vesth T.C."/>
            <person name="Visser J."/>
            <person name="Yu J.-H."/>
            <person name="Zhou M."/>
            <person name="Andersen M.R."/>
            <person name="Archer D.B."/>
            <person name="Baker S.E."/>
            <person name="Benoit I."/>
            <person name="Brakhage A.A."/>
            <person name="Braus G.H."/>
            <person name="Fischer R."/>
            <person name="Frisvad J.C."/>
            <person name="Goldman G.H."/>
            <person name="Houbraken J."/>
            <person name="Oakley B."/>
            <person name="Pocsi I."/>
            <person name="Scazzocchio C."/>
            <person name="Seiboth B."/>
            <person name="vanKuyk P.A."/>
            <person name="Wortman J."/>
            <person name="Dyer P.S."/>
            <person name="Grigoriev I.V."/>
        </authorList>
    </citation>
    <scope>NUCLEOTIDE SEQUENCE [LARGE SCALE GENOMIC DNA]</scope>
    <source>
        <strain evidence="3">CBS 134.48</strain>
    </source>
</reference>
<proteinExistence type="predicted"/>
<feature type="transmembrane region" description="Helical" evidence="1">
    <location>
        <begin position="92"/>
        <end position="111"/>
    </location>
</feature>
<protein>
    <submittedName>
        <fullName evidence="2">Uncharacterized protein</fullName>
    </submittedName>
</protein>